<dbReference type="EMBL" id="QKWP01000601">
    <property type="protein sequence ID" value="RIB17508.1"/>
    <property type="molecule type" value="Genomic_DNA"/>
</dbReference>
<gene>
    <name evidence="2" type="ORF">C2G38_2313596</name>
</gene>
<reference evidence="2 3" key="1">
    <citation type="submission" date="2018-06" db="EMBL/GenBank/DDBJ databases">
        <title>Comparative genomics reveals the genomic features of Rhizophagus irregularis, R. cerebriforme, R. diaphanum and Gigaspora rosea, and their symbiotic lifestyle signature.</title>
        <authorList>
            <person name="Morin E."/>
            <person name="San Clemente H."/>
            <person name="Chen E.C.H."/>
            <person name="De La Providencia I."/>
            <person name="Hainaut M."/>
            <person name="Kuo A."/>
            <person name="Kohler A."/>
            <person name="Murat C."/>
            <person name="Tang N."/>
            <person name="Roy S."/>
            <person name="Loubradou J."/>
            <person name="Henrissat B."/>
            <person name="Grigoriev I.V."/>
            <person name="Corradi N."/>
            <person name="Roux C."/>
            <person name="Martin F.M."/>
        </authorList>
    </citation>
    <scope>NUCLEOTIDE SEQUENCE [LARGE SCALE GENOMIC DNA]</scope>
    <source>
        <strain evidence="2 3">DAOM 194757</strain>
    </source>
</reference>
<protein>
    <submittedName>
        <fullName evidence="2">Uncharacterized protein</fullName>
    </submittedName>
</protein>
<comment type="caution">
    <text evidence="2">The sequence shown here is derived from an EMBL/GenBank/DDBJ whole genome shotgun (WGS) entry which is preliminary data.</text>
</comment>
<keyword evidence="3" id="KW-1185">Reference proteome</keyword>
<accession>A0A397V793</accession>
<name>A0A397V793_9GLOM</name>
<sequence>MICKCKFNGLGQFEYCCYHNKLINKKSYVTNDQSHINFVMAFEQAYIQYLTEQLQEEAEEATDSDENDEFEETNKNEADQTNPTPLPDPTPKPNPSPLPSPTPLPTPTDNLFKRLQKEIEETQIENAINLVDNKTIGIEKETNTTKLEVNWSDKIDSAKYISKDQKDTLHHLRNNRYWNLRKNEIFDKFKQDIENEAFISNLLDGNLHDTLIINNTLLNEEQKEKLHELRKQQIVALSNKIYDELKNNIRNERIISRLDDKGYYDSIIDLEELTDKSQITSDIQKLNQSLLTNKHYINQLDKKRKTRYYNNLYDNVEAAINIETEIKKLQDDWKIKIDAEIDQIFLLLPRSIEKIHQIREVRIATLQKPPKRPSSEDSDEENFPTRLSNNAKPVRNANGNINIQISFIVDEYKRTLNADDKKKFNRIKMDYVKKLIKDAHTKSKAGKSLLDILYYFWVIGKDNKFLLTKYTKRKIEDVKVLIKNIDDYIWLMSTKKIKGTKRNRLEKDPKYKDPAQYPILFNPGKFSFSNPLGFPEEYIDDEENIKQIIIQYQQSLKNQSEISTDNLEKMQNFLINGIKTYNNDDDKKEYLHKIFKILVTRELDDIEDDDDINNVFDSLNFTF</sequence>
<evidence type="ECO:0000313" key="3">
    <source>
        <dbReference type="Proteomes" id="UP000266673"/>
    </source>
</evidence>
<proteinExistence type="predicted"/>
<evidence type="ECO:0000256" key="1">
    <source>
        <dbReference type="SAM" id="MobiDB-lite"/>
    </source>
</evidence>
<organism evidence="2 3">
    <name type="scientific">Gigaspora rosea</name>
    <dbReference type="NCBI Taxonomy" id="44941"/>
    <lineage>
        <taxon>Eukaryota</taxon>
        <taxon>Fungi</taxon>
        <taxon>Fungi incertae sedis</taxon>
        <taxon>Mucoromycota</taxon>
        <taxon>Glomeromycotina</taxon>
        <taxon>Glomeromycetes</taxon>
        <taxon>Diversisporales</taxon>
        <taxon>Gigasporaceae</taxon>
        <taxon>Gigaspora</taxon>
    </lineage>
</organism>
<feature type="compositionally biased region" description="Pro residues" evidence="1">
    <location>
        <begin position="84"/>
        <end position="106"/>
    </location>
</feature>
<evidence type="ECO:0000313" key="2">
    <source>
        <dbReference type="EMBL" id="RIB17508.1"/>
    </source>
</evidence>
<dbReference type="AlphaFoldDB" id="A0A397V793"/>
<dbReference type="OrthoDB" id="2448412at2759"/>
<feature type="region of interest" description="Disordered" evidence="1">
    <location>
        <begin position="55"/>
        <end position="109"/>
    </location>
</feature>
<feature type="compositionally biased region" description="Acidic residues" evidence="1">
    <location>
        <begin position="55"/>
        <end position="71"/>
    </location>
</feature>
<feature type="region of interest" description="Disordered" evidence="1">
    <location>
        <begin position="366"/>
        <end position="391"/>
    </location>
</feature>
<dbReference type="Proteomes" id="UP000266673">
    <property type="component" value="Unassembled WGS sequence"/>
</dbReference>